<reference evidence="1" key="1">
    <citation type="journal article" date="2023" name="IScience">
        <title>Live-bearing cockroach genome reveals convergent evolutionary mechanisms linked to viviparity in insects and beyond.</title>
        <authorList>
            <person name="Fouks B."/>
            <person name="Harrison M.C."/>
            <person name="Mikhailova A.A."/>
            <person name="Marchal E."/>
            <person name="English S."/>
            <person name="Carruthers M."/>
            <person name="Jennings E.C."/>
            <person name="Chiamaka E.L."/>
            <person name="Frigard R.A."/>
            <person name="Pippel M."/>
            <person name="Attardo G.M."/>
            <person name="Benoit J.B."/>
            <person name="Bornberg-Bauer E."/>
            <person name="Tobe S.S."/>
        </authorList>
    </citation>
    <scope>NUCLEOTIDE SEQUENCE</scope>
    <source>
        <strain evidence="1">Stay&amp;Tobe</strain>
    </source>
</reference>
<protein>
    <submittedName>
        <fullName evidence="1">Uncharacterized protein</fullName>
    </submittedName>
</protein>
<comment type="caution">
    <text evidence="1">The sequence shown here is derived from an EMBL/GenBank/DDBJ whole genome shotgun (WGS) entry which is preliminary data.</text>
</comment>
<evidence type="ECO:0000313" key="1">
    <source>
        <dbReference type="EMBL" id="KAJ9590208.1"/>
    </source>
</evidence>
<keyword evidence="2" id="KW-1185">Reference proteome</keyword>
<name>A0AAD8A0N8_DIPPU</name>
<feature type="non-terminal residue" evidence="1">
    <location>
        <position position="1"/>
    </location>
</feature>
<evidence type="ECO:0000313" key="2">
    <source>
        <dbReference type="Proteomes" id="UP001233999"/>
    </source>
</evidence>
<accession>A0AAD8A0N8</accession>
<reference evidence="1" key="2">
    <citation type="submission" date="2023-05" db="EMBL/GenBank/DDBJ databases">
        <authorList>
            <person name="Fouks B."/>
        </authorList>
    </citation>
    <scope>NUCLEOTIDE SEQUENCE</scope>
    <source>
        <strain evidence="1">Stay&amp;Tobe</strain>
        <tissue evidence="1">Testes</tissue>
    </source>
</reference>
<dbReference type="Proteomes" id="UP001233999">
    <property type="component" value="Unassembled WGS sequence"/>
</dbReference>
<dbReference type="EMBL" id="JASPKZ010004546">
    <property type="protein sequence ID" value="KAJ9590208.1"/>
    <property type="molecule type" value="Genomic_DNA"/>
</dbReference>
<sequence length="57" mass="6411">IRFLITSPFSSSSLFFPLDLCIGCPDGVWNINLNRGNVFSFSQDTLEVAKIVLHPKR</sequence>
<gene>
    <name evidence="1" type="ORF">L9F63_016658</name>
</gene>
<feature type="non-terminal residue" evidence="1">
    <location>
        <position position="57"/>
    </location>
</feature>
<organism evidence="1 2">
    <name type="scientific">Diploptera punctata</name>
    <name type="common">Pacific beetle cockroach</name>
    <dbReference type="NCBI Taxonomy" id="6984"/>
    <lineage>
        <taxon>Eukaryota</taxon>
        <taxon>Metazoa</taxon>
        <taxon>Ecdysozoa</taxon>
        <taxon>Arthropoda</taxon>
        <taxon>Hexapoda</taxon>
        <taxon>Insecta</taxon>
        <taxon>Pterygota</taxon>
        <taxon>Neoptera</taxon>
        <taxon>Polyneoptera</taxon>
        <taxon>Dictyoptera</taxon>
        <taxon>Blattodea</taxon>
        <taxon>Blaberoidea</taxon>
        <taxon>Blaberidae</taxon>
        <taxon>Diplopterinae</taxon>
        <taxon>Diploptera</taxon>
    </lineage>
</organism>
<dbReference type="AlphaFoldDB" id="A0AAD8A0N8"/>
<proteinExistence type="predicted"/>